<proteinExistence type="predicted"/>
<name>A0A9D1AML0_9FIRM</name>
<comment type="caution">
    <text evidence="2">The sequence shown here is derived from an EMBL/GenBank/DDBJ whole genome shotgun (WGS) entry which is preliminary data.</text>
</comment>
<sequence>MAFSTTAKSLFSSYTSDAKASITGKTSKALLLVETAPSTGTGAAGGNSLSDRASAALSGGVQAVAGAGASAGQPGAGRVLQLPVQYNPSSISFRASTSDTEFRYLQQNMDPDIPAQHTQPASIVMSVRLIFEQINIKDCFMLEKFKVSTQDVAQLALNKGLNQKVYSVQTVTNAFIGMLMSEDTRTVTFQWAGMSFTGEVSEARAEYKMFSIQGRPVYSEVMLNLSQRLTDSGDEQMWNSAFDKCFTASGSAVAGGKKVTEGLSNLLNIGI</sequence>
<reference evidence="2" key="2">
    <citation type="journal article" date="2021" name="PeerJ">
        <title>Extensive microbial diversity within the chicken gut microbiome revealed by metagenomics and culture.</title>
        <authorList>
            <person name="Gilroy R."/>
            <person name="Ravi A."/>
            <person name="Getino M."/>
            <person name="Pursley I."/>
            <person name="Horton D.L."/>
            <person name="Alikhan N.F."/>
            <person name="Baker D."/>
            <person name="Gharbi K."/>
            <person name="Hall N."/>
            <person name="Watson M."/>
            <person name="Adriaenssens E.M."/>
            <person name="Foster-Nyarko E."/>
            <person name="Jarju S."/>
            <person name="Secka A."/>
            <person name="Antonio M."/>
            <person name="Oren A."/>
            <person name="Chaudhuri R.R."/>
            <person name="La Ragione R."/>
            <person name="Hildebrand F."/>
            <person name="Pallen M.J."/>
        </authorList>
    </citation>
    <scope>NUCLEOTIDE SEQUENCE</scope>
    <source>
        <strain evidence="2">ChiSxjej1B13-7958</strain>
    </source>
</reference>
<protein>
    <recommendedName>
        <fullName evidence="1">Contractile injection system tube protein N-terminal domain-containing protein</fullName>
    </recommendedName>
</protein>
<reference evidence="2" key="1">
    <citation type="submission" date="2020-10" db="EMBL/GenBank/DDBJ databases">
        <authorList>
            <person name="Gilroy R."/>
        </authorList>
    </citation>
    <scope>NUCLEOTIDE SEQUENCE</scope>
    <source>
        <strain evidence="2">ChiSxjej1B13-7958</strain>
    </source>
</reference>
<feature type="domain" description="Contractile injection system tube protein N-terminal" evidence="1">
    <location>
        <begin position="82"/>
        <end position="231"/>
    </location>
</feature>
<gene>
    <name evidence="2" type="ORF">IAB89_07025</name>
</gene>
<dbReference type="Pfam" id="PF19266">
    <property type="entry name" value="CIS_tube"/>
    <property type="match status" value="1"/>
</dbReference>
<evidence type="ECO:0000259" key="1">
    <source>
        <dbReference type="Pfam" id="PF19266"/>
    </source>
</evidence>
<organism evidence="2 3">
    <name type="scientific">Candidatus Caccousia avicola</name>
    <dbReference type="NCBI Taxonomy" id="2840721"/>
    <lineage>
        <taxon>Bacteria</taxon>
        <taxon>Bacillati</taxon>
        <taxon>Bacillota</taxon>
        <taxon>Clostridia</taxon>
        <taxon>Eubacteriales</taxon>
        <taxon>Oscillospiraceae</taxon>
        <taxon>Oscillospiraceae incertae sedis</taxon>
        <taxon>Candidatus Caccousia</taxon>
    </lineage>
</organism>
<dbReference type="InterPro" id="IPR045361">
    <property type="entry name" value="CIS_tube_prot_N"/>
</dbReference>
<dbReference type="AlphaFoldDB" id="A0A9D1AML0"/>
<dbReference type="EMBL" id="DVGZ01000073">
    <property type="protein sequence ID" value="HIR47397.1"/>
    <property type="molecule type" value="Genomic_DNA"/>
</dbReference>
<evidence type="ECO:0000313" key="3">
    <source>
        <dbReference type="Proteomes" id="UP000824242"/>
    </source>
</evidence>
<evidence type="ECO:0000313" key="2">
    <source>
        <dbReference type="EMBL" id="HIR47397.1"/>
    </source>
</evidence>
<dbReference type="Proteomes" id="UP000824242">
    <property type="component" value="Unassembled WGS sequence"/>
</dbReference>
<accession>A0A9D1AML0</accession>